<evidence type="ECO:0000256" key="3">
    <source>
        <dbReference type="ARBA" id="ARBA00023277"/>
    </source>
</evidence>
<keyword evidence="7" id="KW-1185">Reference proteome</keyword>
<proteinExistence type="inferred from homology"/>
<feature type="domain" description="GH10" evidence="5">
    <location>
        <begin position="1"/>
        <end position="249"/>
    </location>
</feature>
<reference evidence="6 7" key="1">
    <citation type="submission" date="2022-12" db="EMBL/GenBank/DDBJ databases">
        <title>Chromosome-level genome of Tegillarca granosa.</title>
        <authorList>
            <person name="Kim J."/>
        </authorList>
    </citation>
    <scope>NUCLEOTIDE SEQUENCE [LARGE SCALE GENOMIC DNA]</scope>
    <source>
        <strain evidence="6">Teg-2019</strain>
        <tissue evidence="6">Adductor muscle</tissue>
    </source>
</reference>
<evidence type="ECO:0000256" key="4">
    <source>
        <dbReference type="ARBA" id="ARBA00023326"/>
    </source>
</evidence>
<dbReference type="Proteomes" id="UP001217089">
    <property type="component" value="Unassembled WGS sequence"/>
</dbReference>
<keyword evidence="4" id="KW-0624">Polysaccharide degradation</keyword>
<dbReference type="InterPro" id="IPR017853">
    <property type="entry name" value="GH"/>
</dbReference>
<evidence type="ECO:0000259" key="5">
    <source>
        <dbReference type="PROSITE" id="PS51760"/>
    </source>
</evidence>
<dbReference type="PRINTS" id="PR00134">
    <property type="entry name" value="GLHYDRLASE10"/>
</dbReference>
<evidence type="ECO:0000313" key="7">
    <source>
        <dbReference type="Proteomes" id="UP001217089"/>
    </source>
</evidence>
<keyword evidence="3" id="KW-0119">Carbohydrate metabolism</keyword>
<comment type="similarity">
    <text evidence="1">Belongs to the glycosyl hydrolase 10 (cellulase F) family.</text>
</comment>
<organism evidence="6 7">
    <name type="scientific">Tegillarca granosa</name>
    <name type="common">Malaysian cockle</name>
    <name type="synonym">Anadara granosa</name>
    <dbReference type="NCBI Taxonomy" id="220873"/>
    <lineage>
        <taxon>Eukaryota</taxon>
        <taxon>Metazoa</taxon>
        <taxon>Spiralia</taxon>
        <taxon>Lophotrochozoa</taxon>
        <taxon>Mollusca</taxon>
        <taxon>Bivalvia</taxon>
        <taxon>Autobranchia</taxon>
        <taxon>Pteriomorphia</taxon>
        <taxon>Arcoida</taxon>
        <taxon>Arcoidea</taxon>
        <taxon>Arcidae</taxon>
        <taxon>Tegillarca</taxon>
    </lineage>
</organism>
<dbReference type="PROSITE" id="PS51760">
    <property type="entry name" value="GH10_2"/>
    <property type="match status" value="1"/>
</dbReference>
<dbReference type="PANTHER" id="PTHR31490:SF1">
    <property type="entry name" value="ENDO-1,4-BETA-XYLANASE 1"/>
    <property type="match status" value="1"/>
</dbReference>
<protein>
    <recommendedName>
        <fullName evidence="5">GH10 domain-containing protein</fullName>
    </recommendedName>
</protein>
<dbReference type="Gene3D" id="3.20.20.80">
    <property type="entry name" value="Glycosidases"/>
    <property type="match status" value="1"/>
</dbReference>
<dbReference type="PANTHER" id="PTHR31490">
    <property type="entry name" value="GLYCOSYL HYDROLASE"/>
    <property type="match status" value="1"/>
</dbReference>
<gene>
    <name evidence="6" type="ORF">KUTeg_010034</name>
</gene>
<keyword evidence="2" id="KW-0378">Hydrolase</keyword>
<evidence type="ECO:0000313" key="6">
    <source>
        <dbReference type="EMBL" id="KAJ8312661.1"/>
    </source>
</evidence>
<dbReference type="SUPFAM" id="SSF51445">
    <property type="entry name" value="(Trans)glycosidases"/>
    <property type="match status" value="1"/>
</dbReference>
<comment type="caution">
    <text evidence="6">The sequence shown here is derived from an EMBL/GenBank/DDBJ whole genome shotgun (WGS) entry which is preliminary data.</text>
</comment>
<name>A0ABQ9F7V8_TEGGR</name>
<dbReference type="Pfam" id="PF00331">
    <property type="entry name" value="Glyco_hydro_10"/>
    <property type="match status" value="1"/>
</dbReference>
<dbReference type="SMART" id="SM00633">
    <property type="entry name" value="Glyco_10"/>
    <property type="match status" value="1"/>
</dbReference>
<accession>A0ABQ9F7V8</accession>
<dbReference type="EMBL" id="JARBDR010000440">
    <property type="protein sequence ID" value="KAJ8312661.1"/>
    <property type="molecule type" value="Genomic_DNA"/>
</dbReference>
<evidence type="ECO:0000256" key="2">
    <source>
        <dbReference type="ARBA" id="ARBA00022801"/>
    </source>
</evidence>
<sequence>MIVDPAHQKYQDFFYDNFEWAVTENALKWRMMEWTRVLRGHNMFWDFDSHSPSWLSTLSRDQLLDAMHVRVNGTIAHTKGKLVHWDVNNENLHGDYFERRLHNPNITSSMFKWIHQLEPGVKLFLNDYNIVNSNTYTTAYKMQAKILKASNVPVYGIGVQSHFKSSNIDYDAVKYRLDKVAEAGLPIWITEMSILDTDNQKKADALEKLLTLYFSHPAVEGVLFWGFWDGKVFDRRIALANGPDVVVNKPPNAAGIRYQTLFKQTWRTNITRPLHHGVHISGYHGHYSLDVKHNGKVIESQVFTLGRHGKLVTVNLHGSGESTKCNFR</sequence>
<dbReference type="InterPro" id="IPR044846">
    <property type="entry name" value="GH10"/>
</dbReference>
<evidence type="ECO:0000256" key="1">
    <source>
        <dbReference type="ARBA" id="ARBA00007495"/>
    </source>
</evidence>
<dbReference type="InterPro" id="IPR001000">
    <property type="entry name" value="GH10_dom"/>
</dbReference>